<keyword evidence="3" id="KW-1185">Reference proteome</keyword>
<dbReference type="Proteomes" id="UP000249819">
    <property type="component" value="Unassembled WGS sequence"/>
</dbReference>
<name>A0A327VLK7_9BACT</name>
<protein>
    <recommendedName>
        <fullName evidence="4">Lipocalin-like protein</fullName>
    </recommendedName>
</protein>
<sequence>MKIFFKYILGLLIPMLMASVNELSAQIKVPDTKLLGTWELVQVSYEAYHMQLGTLLKSKTITGKDMKAIPGGGLIEQLEFLSDFCMVKFHLSMDRWKYSCPENGRLLIQTYPVNKEAKQSQEPLFEGPYALLPGDTLALGSMTNNYMDPRDGVPMKIVYQCKFKKK</sequence>
<comment type="caution">
    <text evidence="2">The sequence shown here is derived from an EMBL/GenBank/DDBJ whole genome shotgun (WGS) entry which is preliminary data.</text>
</comment>
<evidence type="ECO:0000313" key="3">
    <source>
        <dbReference type="Proteomes" id="UP000249819"/>
    </source>
</evidence>
<evidence type="ECO:0008006" key="4">
    <source>
        <dbReference type="Google" id="ProtNLM"/>
    </source>
</evidence>
<dbReference type="EMBL" id="QLMA01000009">
    <property type="protein sequence ID" value="RAJ75640.1"/>
    <property type="molecule type" value="Genomic_DNA"/>
</dbReference>
<organism evidence="2 3">
    <name type="scientific">Chitinophaga dinghuensis</name>
    <dbReference type="NCBI Taxonomy" id="1539050"/>
    <lineage>
        <taxon>Bacteria</taxon>
        <taxon>Pseudomonadati</taxon>
        <taxon>Bacteroidota</taxon>
        <taxon>Chitinophagia</taxon>
        <taxon>Chitinophagales</taxon>
        <taxon>Chitinophagaceae</taxon>
        <taxon>Chitinophaga</taxon>
    </lineage>
</organism>
<feature type="chain" id="PRO_5016324194" description="Lipocalin-like protein" evidence="1">
    <location>
        <begin position="26"/>
        <end position="166"/>
    </location>
</feature>
<feature type="signal peptide" evidence="1">
    <location>
        <begin position="1"/>
        <end position="25"/>
    </location>
</feature>
<gene>
    <name evidence="2" type="ORF">CLV59_109254</name>
</gene>
<accession>A0A327VLK7</accession>
<proteinExistence type="predicted"/>
<evidence type="ECO:0000313" key="2">
    <source>
        <dbReference type="EMBL" id="RAJ75640.1"/>
    </source>
</evidence>
<dbReference type="RefSeq" id="WP_111594792.1">
    <property type="nucleotide sequence ID" value="NZ_QLMA01000009.1"/>
</dbReference>
<keyword evidence="1" id="KW-0732">Signal</keyword>
<evidence type="ECO:0000256" key="1">
    <source>
        <dbReference type="SAM" id="SignalP"/>
    </source>
</evidence>
<reference evidence="2 3" key="1">
    <citation type="submission" date="2018-06" db="EMBL/GenBank/DDBJ databases">
        <title>Genomic Encyclopedia of Archaeal and Bacterial Type Strains, Phase II (KMG-II): from individual species to whole genera.</title>
        <authorList>
            <person name="Goeker M."/>
        </authorList>
    </citation>
    <scope>NUCLEOTIDE SEQUENCE [LARGE SCALE GENOMIC DNA]</scope>
    <source>
        <strain evidence="2 3">DSM 29821</strain>
    </source>
</reference>
<dbReference type="AlphaFoldDB" id="A0A327VLK7"/>